<feature type="compositionally biased region" description="Basic and acidic residues" evidence="1">
    <location>
        <begin position="22"/>
        <end position="31"/>
    </location>
</feature>
<comment type="caution">
    <text evidence="2">The sequence shown here is derived from an EMBL/GenBank/DDBJ whole genome shotgun (WGS) entry which is preliminary data.</text>
</comment>
<feature type="compositionally biased region" description="Basic and acidic residues" evidence="1">
    <location>
        <begin position="60"/>
        <end position="76"/>
    </location>
</feature>
<reference evidence="3" key="1">
    <citation type="journal article" date="2019" name="Int. J. Syst. Evol. Microbiol.">
        <title>The Global Catalogue of Microorganisms (GCM) 10K type strain sequencing project: providing services to taxonomists for standard genome sequencing and annotation.</title>
        <authorList>
            <consortium name="The Broad Institute Genomics Platform"/>
            <consortium name="The Broad Institute Genome Sequencing Center for Infectious Disease"/>
            <person name="Wu L."/>
            <person name="Ma J."/>
        </authorList>
    </citation>
    <scope>NUCLEOTIDE SEQUENCE [LARGE SCALE GENOMIC DNA]</scope>
    <source>
        <strain evidence="3">JCM 6924</strain>
    </source>
</reference>
<accession>A0ABP6BB87</accession>
<proteinExistence type="predicted"/>
<gene>
    <name evidence="2" type="ORF">GCM10010423_42380</name>
</gene>
<sequence length="85" mass="9347">MPVKAEGPYRSRRPSGVLDMAGRTKSDAEKRFRAAHRAIEIREKRMSFPPIVRRARGPRRVPDKAEGPHESAREARGAASPGGTG</sequence>
<dbReference type="EMBL" id="BAAATM010000013">
    <property type="protein sequence ID" value="GAA2539970.1"/>
    <property type="molecule type" value="Genomic_DNA"/>
</dbReference>
<evidence type="ECO:0008006" key="4">
    <source>
        <dbReference type="Google" id="ProtNLM"/>
    </source>
</evidence>
<organism evidence="2 3">
    <name type="scientific">Streptomyces levis</name>
    <dbReference type="NCBI Taxonomy" id="285566"/>
    <lineage>
        <taxon>Bacteria</taxon>
        <taxon>Bacillati</taxon>
        <taxon>Actinomycetota</taxon>
        <taxon>Actinomycetes</taxon>
        <taxon>Kitasatosporales</taxon>
        <taxon>Streptomycetaceae</taxon>
        <taxon>Streptomyces</taxon>
    </lineage>
</organism>
<protein>
    <recommendedName>
        <fullName evidence="4">Integrase</fullName>
    </recommendedName>
</protein>
<keyword evidence="3" id="KW-1185">Reference proteome</keyword>
<evidence type="ECO:0000313" key="2">
    <source>
        <dbReference type="EMBL" id="GAA2539970.1"/>
    </source>
</evidence>
<evidence type="ECO:0000313" key="3">
    <source>
        <dbReference type="Proteomes" id="UP001501095"/>
    </source>
</evidence>
<dbReference type="Proteomes" id="UP001501095">
    <property type="component" value="Unassembled WGS sequence"/>
</dbReference>
<feature type="region of interest" description="Disordered" evidence="1">
    <location>
        <begin position="1"/>
        <end position="31"/>
    </location>
</feature>
<name>A0ABP6BB87_9ACTN</name>
<evidence type="ECO:0000256" key="1">
    <source>
        <dbReference type="SAM" id="MobiDB-lite"/>
    </source>
</evidence>
<feature type="region of interest" description="Disordered" evidence="1">
    <location>
        <begin position="49"/>
        <end position="85"/>
    </location>
</feature>